<evidence type="ECO:0000256" key="2">
    <source>
        <dbReference type="SAM" id="MobiDB-lite"/>
    </source>
</evidence>
<dbReference type="EMBL" id="CM035411">
    <property type="protein sequence ID" value="KAH7434507.1"/>
    <property type="molecule type" value="Genomic_DNA"/>
</dbReference>
<keyword evidence="4" id="KW-1185">Reference proteome</keyword>
<protein>
    <submittedName>
        <fullName evidence="3">Uncharacterized protein</fullName>
    </submittedName>
</protein>
<feature type="compositionally biased region" description="Polar residues" evidence="2">
    <location>
        <begin position="29"/>
        <end position="55"/>
    </location>
</feature>
<comment type="caution">
    <text evidence="3">The sequence shown here is derived from an EMBL/GenBank/DDBJ whole genome shotgun (WGS) entry which is preliminary data.</text>
</comment>
<feature type="coiled-coil region" evidence="1">
    <location>
        <begin position="1033"/>
        <end position="1148"/>
    </location>
</feature>
<feature type="region of interest" description="Disordered" evidence="2">
    <location>
        <begin position="373"/>
        <end position="392"/>
    </location>
</feature>
<keyword evidence="1" id="KW-0175">Coiled coil</keyword>
<feature type="region of interest" description="Disordered" evidence="2">
    <location>
        <begin position="1467"/>
        <end position="1490"/>
    </location>
</feature>
<evidence type="ECO:0000256" key="1">
    <source>
        <dbReference type="SAM" id="Coils"/>
    </source>
</evidence>
<feature type="compositionally biased region" description="Basic and acidic residues" evidence="2">
    <location>
        <begin position="501"/>
        <end position="514"/>
    </location>
</feature>
<accession>A0A8T2UEM7</accession>
<sequence>MRGDSRGIPSDSPVSSRRPSVGGDESPSKKQQTWGIWTANPQLESSQLMGTSPSNFPELCSPIARKTATQRGKKPAADSGIGTEEPIAVDALPMPESADQRLQSTIGGSVGAIHLQQWDENKQDSVKNAVTEGESFRSYESKGKSSIFQMENTSRRSLRWLLSLSKGINHSGSQEHTVTLPLYGNRDQKSPDRMKQTLQFSSQYPDKSLSNRMMRIKQQWPDTDEDGSTSSPAKLRVSSDKLTVDTVLNVEEGSSGEENGGHQTPVLGMFSRHLNHSRNQSVSFAMRRLQGPSLLDQEGISTGRSQVLSSTNDMWAKKLMPIVEQKLCNDMLSHNVSQKSTPSSSKKRNKKRGFLGVMDDAIRAAVDSDSALSNFSSPRVLPSGADNSSGIKKKEGYQLKLEGAEHEPMAEGLEAKFMTLQDLVGELRRCMEGFTVRVEAEGERWQNEMQGLEKKICTWKESAECEMVGMKKTLADEMQKMMDDVRVGLIRLERLLEDVESSKQDSKLEQESKADSTFNMESMQRKMESLIADMKVDILCELKEKVTSGIRRDLDGFELEVSKQFESMHRDMESTLAEMKKIKKLDKQEIEALIEEKLDKRLPQHMEIISEDNEKAISDMRNDLHLLWTEVDMLSKDREEIKDTMEQLSIVAEEAKQSSSEEHNLIKHENELLKKQLHYLKKESMQVKAYNEGLKKDIGQEMEHIRSTLQRIKEEEESTKVVLQKVLDGRKNTEDCNECPDERMIIMKEVEGLAQVYLRGLEDVRNEFLNFKLECHERMEELEGNHAEMRKFQEGQEKRNTMDSQLPLKDFVFSGLESRVSHIESRLDQISSVEADKIKTLAALEKDRVQASAALDHVTSTAQKADEFVAEMLKRFSSELTTVMRQSRKIQENISAEKNLAAASASEINRISELMDREMQVAMAVMSEAQTKGIQIKESLEKDISVLKGSIVLEKEAASAAAASTMDVVTKAEAALADICRMQKESFAISENLAKSADNAYMTYTKDLANQFENWKKMLNSEVIQARSLVEGIQREQQIIQSVGEEKRRAQDEFEEYVKKTEDALRTLSGNMKELNASVDSQNAIKAETEKKEIALRDELKDLREKVNEAFTRLEAASEHNMKLDNNLSLHSQTIEELLQAMKNKMNETVPSQVEIDMIVKNLESKMSEIISFQTETADKVNNCCKKICELESAQQSTLSSLEQVQGSTGDLQKSAAAWLQKYEVAARLLQGLEKRILTMEERSNSGGSRDDQLDTTDFSKDMEPAQKERLMNLYSELSGFIQRLKINKGVEDNGNDAAGWSHLNARVVTLENKVSHVETEAFSNMRLLDAKMEGFSISVETALEGASMAESKCSALGAELIKLFRMIGINQQESPSKKMMMMMEVTEGADELNNEYQQSRSPMMVHTAATDAKGQPSCNYCKKPSTKSNSGDFKEYGYHDSSCISEGYKMGDMEHKRFTGLDKNLKMSSTHGKRSPQHHSPSREASPTFKIKTHQFQKDKEEPTNLETAWKRGASEGRLPEGKLPITTNERRMEASKKLEGIQISGKPELQLTNIKLEAGKVQVNVGHRPLTATRSKRGDAFADAPS</sequence>
<feature type="region of interest" description="Disordered" evidence="2">
    <location>
        <begin position="1569"/>
        <end position="1588"/>
    </location>
</feature>
<evidence type="ECO:0000313" key="3">
    <source>
        <dbReference type="EMBL" id="KAH7434507.1"/>
    </source>
</evidence>
<dbReference type="OrthoDB" id="1907411at2759"/>
<organism evidence="3 4">
    <name type="scientific">Ceratopteris richardii</name>
    <name type="common">Triangle waterfern</name>
    <dbReference type="NCBI Taxonomy" id="49495"/>
    <lineage>
        <taxon>Eukaryota</taxon>
        <taxon>Viridiplantae</taxon>
        <taxon>Streptophyta</taxon>
        <taxon>Embryophyta</taxon>
        <taxon>Tracheophyta</taxon>
        <taxon>Polypodiopsida</taxon>
        <taxon>Polypodiidae</taxon>
        <taxon>Polypodiales</taxon>
        <taxon>Pteridineae</taxon>
        <taxon>Pteridaceae</taxon>
        <taxon>Parkerioideae</taxon>
        <taxon>Ceratopteris</taxon>
    </lineage>
</organism>
<name>A0A8T2UEM7_CERRI</name>
<dbReference type="Proteomes" id="UP000825935">
    <property type="component" value="Chromosome 6"/>
</dbReference>
<gene>
    <name evidence="3" type="ORF">KP509_06G020600</name>
</gene>
<feature type="region of interest" description="Disordered" evidence="2">
    <location>
        <begin position="1241"/>
        <end position="1260"/>
    </location>
</feature>
<feature type="region of interest" description="Disordered" evidence="2">
    <location>
        <begin position="1"/>
        <end position="60"/>
    </location>
</feature>
<feature type="compositionally biased region" description="Low complexity" evidence="2">
    <location>
        <begin position="12"/>
        <end position="23"/>
    </location>
</feature>
<feature type="region of interest" description="Disordered" evidence="2">
    <location>
        <begin position="501"/>
        <end position="520"/>
    </location>
</feature>
<reference evidence="3" key="1">
    <citation type="submission" date="2021-08" db="EMBL/GenBank/DDBJ databases">
        <title>WGS assembly of Ceratopteris richardii.</title>
        <authorList>
            <person name="Marchant D.B."/>
            <person name="Chen G."/>
            <person name="Jenkins J."/>
            <person name="Shu S."/>
            <person name="Leebens-Mack J."/>
            <person name="Grimwood J."/>
            <person name="Schmutz J."/>
            <person name="Soltis P."/>
            <person name="Soltis D."/>
            <person name="Chen Z.-H."/>
        </authorList>
    </citation>
    <scope>NUCLEOTIDE SEQUENCE</scope>
    <source>
        <strain evidence="3">Whitten #5841</strain>
        <tissue evidence="3">Leaf</tissue>
    </source>
</reference>
<proteinExistence type="predicted"/>
<evidence type="ECO:0000313" key="4">
    <source>
        <dbReference type="Proteomes" id="UP000825935"/>
    </source>
</evidence>